<dbReference type="Proteomes" id="UP000095607">
    <property type="component" value="Chromosome"/>
</dbReference>
<organism evidence="2 3">
    <name type="scientific">Delftia tsuruhatensis</name>
    <dbReference type="NCBI Taxonomy" id="180282"/>
    <lineage>
        <taxon>Bacteria</taxon>
        <taxon>Pseudomonadati</taxon>
        <taxon>Pseudomonadota</taxon>
        <taxon>Betaproteobacteria</taxon>
        <taxon>Burkholderiales</taxon>
        <taxon>Comamonadaceae</taxon>
        <taxon>Delftia</taxon>
    </lineage>
</organism>
<evidence type="ECO:0000313" key="3">
    <source>
        <dbReference type="Proteomes" id="UP000095607"/>
    </source>
</evidence>
<reference evidence="2 3" key="1">
    <citation type="submission" date="2016-09" db="EMBL/GenBank/DDBJ databases">
        <title>Complete genome sequence of Deltia acidovorans CM13 isolated from murine proximal colonic tissue.</title>
        <authorList>
            <person name="Saffarian A."/>
        </authorList>
    </citation>
    <scope>NUCLEOTIDE SEQUENCE [LARGE SCALE GENOMIC DNA]</scope>
    <source>
        <strain evidence="2 3">CM13</strain>
    </source>
</reference>
<proteinExistence type="predicted"/>
<evidence type="ECO:0000256" key="1">
    <source>
        <dbReference type="SAM" id="Coils"/>
    </source>
</evidence>
<keyword evidence="1" id="KW-0175">Coiled coil</keyword>
<evidence type="ECO:0000313" key="2">
    <source>
        <dbReference type="EMBL" id="AOV01718.1"/>
    </source>
</evidence>
<sequence length="113" mass="12672">MSTQTRETLKAEINAAQKALEAAQQAYDEFDQAAENNVFPSLEDAEALQDVLANRAFDDCQGAYNCGSDVYEQEFMVGDVVYVATLKCEYNRHDKTYYYLDGQEFSITPKASA</sequence>
<name>A0ABM6E387_9BURK</name>
<keyword evidence="3" id="KW-1185">Reference proteome</keyword>
<gene>
    <name evidence="2" type="ORF">BI380_10305</name>
</gene>
<dbReference type="EMBL" id="CP017420">
    <property type="protein sequence ID" value="AOV01718.1"/>
    <property type="molecule type" value="Genomic_DNA"/>
</dbReference>
<protein>
    <submittedName>
        <fullName evidence="2">Uncharacterized protein</fullName>
    </submittedName>
</protein>
<accession>A0ABM6E387</accession>
<feature type="coiled-coil region" evidence="1">
    <location>
        <begin position="6"/>
        <end position="36"/>
    </location>
</feature>
<dbReference type="RefSeq" id="WP_046240542.1">
    <property type="nucleotide sequence ID" value="NZ_CBCSDN010000074.1"/>
</dbReference>